<dbReference type="InterPro" id="IPR043128">
    <property type="entry name" value="Rev_trsase/Diguanyl_cyclase"/>
</dbReference>
<dbReference type="GO" id="GO:1902201">
    <property type="term" value="P:negative regulation of bacterial-type flagellum-dependent cell motility"/>
    <property type="evidence" value="ECO:0007669"/>
    <property type="project" value="TreeGrafter"/>
</dbReference>
<dbReference type="GO" id="GO:0005886">
    <property type="term" value="C:plasma membrane"/>
    <property type="evidence" value="ECO:0007669"/>
    <property type="project" value="TreeGrafter"/>
</dbReference>
<feature type="transmembrane region" description="Helical" evidence="3">
    <location>
        <begin position="72"/>
        <end position="88"/>
    </location>
</feature>
<feature type="transmembrane region" description="Helical" evidence="3">
    <location>
        <begin position="108"/>
        <end position="125"/>
    </location>
</feature>
<dbReference type="NCBIfam" id="TIGR00254">
    <property type="entry name" value="GGDEF"/>
    <property type="match status" value="1"/>
</dbReference>
<dbReference type="Gene3D" id="3.30.70.270">
    <property type="match status" value="1"/>
</dbReference>
<feature type="transmembrane region" description="Helical" evidence="3">
    <location>
        <begin position="12"/>
        <end position="31"/>
    </location>
</feature>
<feature type="domain" description="GGDEF" evidence="4">
    <location>
        <begin position="176"/>
        <end position="308"/>
    </location>
</feature>
<dbReference type="AlphaFoldDB" id="A0A2W5RDB4"/>
<dbReference type="GO" id="GO:0043709">
    <property type="term" value="P:cell adhesion involved in single-species biofilm formation"/>
    <property type="evidence" value="ECO:0007669"/>
    <property type="project" value="TreeGrafter"/>
</dbReference>
<keyword evidence="3" id="KW-1133">Transmembrane helix</keyword>
<protein>
    <recommendedName>
        <fullName evidence="1">diguanylate cyclase</fullName>
        <ecNumber evidence="1">2.7.7.65</ecNumber>
    </recommendedName>
</protein>
<dbReference type="PANTHER" id="PTHR45138:SF9">
    <property type="entry name" value="DIGUANYLATE CYCLASE DGCM-RELATED"/>
    <property type="match status" value="1"/>
</dbReference>
<evidence type="ECO:0000256" key="3">
    <source>
        <dbReference type="SAM" id="Phobius"/>
    </source>
</evidence>
<dbReference type="InterPro" id="IPR000160">
    <property type="entry name" value="GGDEF_dom"/>
</dbReference>
<dbReference type="PANTHER" id="PTHR45138">
    <property type="entry name" value="REGULATORY COMPONENTS OF SENSORY TRANSDUCTION SYSTEM"/>
    <property type="match status" value="1"/>
</dbReference>
<evidence type="ECO:0000259" key="4">
    <source>
        <dbReference type="PROSITE" id="PS50887"/>
    </source>
</evidence>
<dbReference type="GO" id="GO:0052621">
    <property type="term" value="F:diguanylate cyclase activity"/>
    <property type="evidence" value="ECO:0007669"/>
    <property type="project" value="UniProtKB-EC"/>
</dbReference>
<dbReference type="SUPFAM" id="SSF55073">
    <property type="entry name" value="Nucleotide cyclase"/>
    <property type="match status" value="1"/>
</dbReference>
<dbReference type="CDD" id="cd01949">
    <property type="entry name" value="GGDEF"/>
    <property type="match status" value="1"/>
</dbReference>
<comment type="catalytic activity">
    <reaction evidence="2">
        <text>2 GTP = 3',3'-c-di-GMP + 2 diphosphate</text>
        <dbReference type="Rhea" id="RHEA:24898"/>
        <dbReference type="ChEBI" id="CHEBI:33019"/>
        <dbReference type="ChEBI" id="CHEBI:37565"/>
        <dbReference type="ChEBI" id="CHEBI:58805"/>
        <dbReference type="EC" id="2.7.7.65"/>
    </reaction>
</comment>
<evidence type="ECO:0000256" key="2">
    <source>
        <dbReference type="ARBA" id="ARBA00034247"/>
    </source>
</evidence>
<evidence type="ECO:0000313" key="6">
    <source>
        <dbReference type="Proteomes" id="UP000249282"/>
    </source>
</evidence>
<evidence type="ECO:0000256" key="1">
    <source>
        <dbReference type="ARBA" id="ARBA00012528"/>
    </source>
</evidence>
<reference evidence="5 6" key="1">
    <citation type="submission" date="2017-11" db="EMBL/GenBank/DDBJ databases">
        <title>Infants hospitalized years apart are colonized by the same room-sourced microbial strains.</title>
        <authorList>
            <person name="Brooks B."/>
            <person name="Olm M.R."/>
            <person name="Firek B.A."/>
            <person name="Baker R."/>
            <person name="Thomas B.C."/>
            <person name="Morowitz M.J."/>
            <person name="Banfield J.F."/>
        </authorList>
    </citation>
    <scope>NUCLEOTIDE SEQUENCE [LARGE SCALE GENOMIC DNA]</scope>
    <source>
        <strain evidence="5">S2_003_000_R3_20</strain>
    </source>
</reference>
<name>A0A2W5RDB4_ACIJO</name>
<keyword evidence="3" id="KW-0812">Transmembrane</keyword>
<dbReference type="InterPro" id="IPR029787">
    <property type="entry name" value="Nucleotide_cyclase"/>
</dbReference>
<dbReference type="InterPro" id="IPR050469">
    <property type="entry name" value="Diguanylate_Cyclase"/>
</dbReference>
<dbReference type="EC" id="2.7.7.65" evidence="1"/>
<dbReference type="Proteomes" id="UP000249282">
    <property type="component" value="Unassembled WGS sequence"/>
</dbReference>
<sequence length="308" mass="36168">MPKYFAYYRWPLLCVATACSLSLWLFILLGQSKSFAEWNWVDILGEGGATVFIGIWIFFIIKSRPLGRVTNYIFYGLCFIFFHMWMDSLDEFIRLPKEIMWDAWLESIPFPIGLYLFTIGIYFWHQEEQAISKHMQKRERIYRDHRLFDALTPLADAHYFKTQLKAAIEQNLHEPSDMSVILLDMHNFNQINQIHGFDEGTSILQHVSQLISLNLRPQDLLCRFAGDRFIMLLPKTKLQQAEKMAAQLERMLMVSAYYQRDLSVHIPLKALTTCCSVGQYQTAQQLLSALNQQLLQVKQYYSPKRVMV</sequence>
<feature type="transmembrane region" description="Helical" evidence="3">
    <location>
        <begin position="43"/>
        <end position="60"/>
    </location>
</feature>
<organism evidence="5 6">
    <name type="scientific">Acinetobacter johnsonii</name>
    <dbReference type="NCBI Taxonomy" id="40214"/>
    <lineage>
        <taxon>Bacteria</taxon>
        <taxon>Pseudomonadati</taxon>
        <taxon>Pseudomonadota</taxon>
        <taxon>Gammaproteobacteria</taxon>
        <taxon>Moraxellales</taxon>
        <taxon>Moraxellaceae</taxon>
        <taxon>Acinetobacter</taxon>
    </lineage>
</organism>
<dbReference type="PROSITE" id="PS50887">
    <property type="entry name" value="GGDEF"/>
    <property type="match status" value="1"/>
</dbReference>
<evidence type="ECO:0000313" key="5">
    <source>
        <dbReference type="EMBL" id="PZQ88471.1"/>
    </source>
</evidence>
<gene>
    <name evidence="5" type="ORF">DI542_10725</name>
</gene>
<keyword evidence="3" id="KW-0472">Membrane</keyword>
<proteinExistence type="predicted"/>
<dbReference type="EMBL" id="QFQJ01000056">
    <property type="protein sequence ID" value="PZQ88471.1"/>
    <property type="molecule type" value="Genomic_DNA"/>
</dbReference>
<comment type="caution">
    <text evidence="5">The sequence shown here is derived from an EMBL/GenBank/DDBJ whole genome shotgun (WGS) entry which is preliminary data.</text>
</comment>
<dbReference type="SMART" id="SM00267">
    <property type="entry name" value="GGDEF"/>
    <property type="match status" value="1"/>
</dbReference>
<accession>A0A2W5RDB4</accession>
<dbReference type="Pfam" id="PF00990">
    <property type="entry name" value="GGDEF"/>
    <property type="match status" value="1"/>
</dbReference>